<name>A0A8S2PI19_9BILA</name>
<sequence length="434" mass="50443">MASSTIQANKNQDSLETYSIFWLDTSVNNEENVVAQKKLRNIINQLRTFVNPEEFFNRVRCIQPGDLTILSVSGQMDRIVVPEMQTLSHVSSMYVYCFEKEANLQWSQPYNKFIEDKLDELIDIIRADQNNLGRNEDAPAMDILDRSSTELNGEFLHSKLLIDVLIRMKPNQQDTNELLEFLKNEYRDNEVELKLVNEFHMGYESSKAVWRENMNLCVSGDRIPVIFEIEADPAIVCSTNDDNRRPFAQIDELSYYREAEVLFMLGSIFLLNEISLEQSSRDVTISIIRMTLCSDHDSDLKQLHDYMKNEYRSEKTDLFSLGDVMYRMEKFNLSEKYYLRRLKELPSNNRSLGELYQRLGMVANAKGNYDTSLDWYQKSLEILVSTHPSDHVEIGSTHNSIANAHRNRGDHVRALESYNQAVLLFKQAHDENNP</sequence>
<dbReference type="Pfam" id="PF13424">
    <property type="entry name" value="TPR_12"/>
    <property type="match status" value="1"/>
</dbReference>
<organism evidence="4 5">
    <name type="scientific">Rotaria magnacalcarata</name>
    <dbReference type="NCBI Taxonomy" id="392030"/>
    <lineage>
        <taxon>Eukaryota</taxon>
        <taxon>Metazoa</taxon>
        <taxon>Spiralia</taxon>
        <taxon>Gnathifera</taxon>
        <taxon>Rotifera</taxon>
        <taxon>Eurotatoria</taxon>
        <taxon>Bdelloidea</taxon>
        <taxon>Philodinida</taxon>
        <taxon>Philodinidae</taxon>
        <taxon>Rotaria</taxon>
    </lineage>
</organism>
<dbReference type="PANTHER" id="PTHR45641:SF19">
    <property type="entry name" value="NEPHROCYSTIN-3"/>
    <property type="match status" value="1"/>
</dbReference>
<reference evidence="4" key="1">
    <citation type="submission" date="2021-02" db="EMBL/GenBank/DDBJ databases">
        <authorList>
            <person name="Nowell W R."/>
        </authorList>
    </citation>
    <scope>NUCLEOTIDE SEQUENCE</scope>
</reference>
<comment type="caution">
    <text evidence="4">The sequence shown here is derived from an EMBL/GenBank/DDBJ whole genome shotgun (WGS) entry which is preliminary data.</text>
</comment>
<dbReference type="PROSITE" id="PS50005">
    <property type="entry name" value="TPR"/>
    <property type="match status" value="1"/>
</dbReference>
<dbReference type="InterPro" id="IPR019734">
    <property type="entry name" value="TPR_rpt"/>
</dbReference>
<dbReference type="InterPro" id="IPR011990">
    <property type="entry name" value="TPR-like_helical_dom_sf"/>
</dbReference>
<evidence type="ECO:0000313" key="5">
    <source>
        <dbReference type="Proteomes" id="UP000681967"/>
    </source>
</evidence>
<evidence type="ECO:0000256" key="2">
    <source>
        <dbReference type="ARBA" id="ARBA00022803"/>
    </source>
</evidence>
<protein>
    <recommendedName>
        <fullName evidence="6">Tetratricopeptide repeat protein</fullName>
    </recommendedName>
</protein>
<feature type="non-terminal residue" evidence="4">
    <location>
        <position position="1"/>
    </location>
</feature>
<keyword evidence="1" id="KW-0677">Repeat</keyword>
<keyword evidence="2 3" id="KW-0802">TPR repeat</keyword>
<dbReference type="SUPFAM" id="SSF48452">
    <property type="entry name" value="TPR-like"/>
    <property type="match status" value="1"/>
</dbReference>
<dbReference type="Gene3D" id="1.25.40.10">
    <property type="entry name" value="Tetratricopeptide repeat domain"/>
    <property type="match status" value="1"/>
</dbReference>
<dbReference type="Proteomes" id="UP000681967">
    <property type="component" value="Unassembled WGS sequence"/>
</dbReference>
<dbReference type="AlphaFoldDB" id="A0A8S2PI19"/>
<evidence type="ECO:0000256" key="1">
    <source>
        <dbReference type="ARBA" id="ARBA00022737"/>
    </source>
</evidence>
<evidence type="ECO:0008006" key="6">
    <source>
        <dbReference type="Google" id="ProtNLM"/>
    </source>
</evidence>
<proteinExistence type="predicted"/>
<evidence type="ECO:0000313" key="4">
    <source>
        <dbReference type="EMBL" id="CAF4056257.1"/>
    </source>
</evidence>
<accession>A0A8S2PI19</accession>
<feature type="repeat" description="TPR" evidence="3">
    <location>
        <begin position="353"/>
        <end position="386"/>
    </location>
</feature>
<gene>
    <name evidence="4" type="ORF">BYL167_LOCUS16704</name>
</gene>
<evidence type="ECO:0000256" key="3">
    <source>
        <dbReference type="PROSITE-ProRule" id="PRU00339"/>
    </source>
</evidence>
<dbReference type="SMART" id="SM00028">
    <property type="entry name" value="TPR"/>
    <property type="match status" value="3"/>
</dbReference>
<dbReference type="PANTHER" id="PTHR45641">
    <property type="entry name" value="TETRATRICOPEPTIDE REPEAT PROTEIN (AFU_ORTHOLOGUE AFUA_6G03870)"/>
    <property type="match status" value="1"/>
</dbReference>
<dbReference type="EMBL" id="CAJOBH010006438">
    <property type="protein sequence ID" value="CAF4056257.1"/>
    <property type="molecule type" value="Genomic_DNA"/>
</dbReference>